<feature type="region of interest" description="Disordered" evidence="1">
    <location>
        <begin position="16"/>
        <end position="52"/>
    </location>
</feature>
<sequence>MASNIDDRLLNAAFEGFSSLEGRRNKRPNPAAGRPQTQSATNNHHQLPAITSKEAAQRYGGIVIEPVITSDKAAKRYGGIVIGPAVTSDMAVQRYGGVLITDRPTEKH</sequence>
<dbReference type="PANTHER" id="PTHR33484:SF3">
    <property type="entry name" value="HYDROXYPROLINE-RICH GLYCOPROTEIN FAMILY PROTEIN"/>
    <property type="match status" value="1"/>
</dbReference>
<evidence type="ECO:0000313" key="3">
    <source>
        <dbReference type="Proteomes" id="UP000027138"/>
    </source>
</evidence>
<reference evidence="2 3" key="1">
    <citation type="journal article" date="2014" name="PLoS ONE">
        <title>Global Analysis of Gene Expression Profiles in Physic Nut (Jatropha curcas L.) Seedlings Exposed to Salt Stress.</title>
        <authorList>
            <person name="Zhang L."/>
            <person name="Zhang C."/>
            <person name="Wu P."/>
            <person name="Chen Y."/>
            <person name="Li M."/>
            <person name="Jiang H."/>
            <person name="Wu G."/>
        </authorList>
    </citation>
    <scope>NUCLEOTIDE SEQUENCE [LARGE SCALE GENOMIC DNA]</scope>
    <source>
        <strain evidence="3">cv. GZQX0401</strain>
        <tissue evidence="2">Young leaves</tissue>
    </source>
</reference>
<accession>A0A067JVC5</accession>
<dbReference type="Proteomes" id="UP000027138">
    <property type="component" value="Unassembled WGS sequence"/>
</dbReference>
<dbReference type="EMBL" id="KK914794">
    <property type="protein sequence ID" value="KDP27837.1"/>
    <property type="molecule type" value="Genomic_DNA"/>
</dbReference>
<gene>
    <name evidence="2" type="ORF">JCGZ_18917</name>
</gene>
<dbReference type="AlphaFoldDB" id="A0A067JVC5"/>
<protein>
    <submittedName>
        <fullName evidence="2">Uncharacterized protein</fullName>
    </submittedName>
</protein>
<feature type="compositionally biased region" description="Polar residues" evidence="1">
    <location>
        <begin position="35"/>
        <end position="45"/>
    </location>
</feature>
<organism evidence="2 3">
    <name type="scientific">Jatropha curcas</name>
    <name type="common">Barbados nut</name>
    <dbReference type="NCBI Taxonomy" id="180498"/>
    <lineage>
        <taxon>Eukaryota</taxon>
        <taxon>Viridiplantae</taxon>
        <taxon>Streptophyta</taxon>
        <taxon>Embryophyta</taxon>
        <taxon>Tracheophyta</taxon>
        <taxon>Spermatophyta</taxon>
        <taxon>Magnoliopsida</taxon>
        <taxon>eudicotyledons</taxon>
        <taxon>Gunneridae</taxon>
        <taxon>Pentapetalae</taxon>
        <taxon>rosids</taxon>
        <taxon>fabids</taxon>
        <taxon>Malpighiales</taxon>
        <taxon>Euphorbiaceae</taxon>
        <taxon>Crotonoideae</taxon>
        <taxon>Jatropheae</taxon>
        <taxon>Jatropha</taxon>
    </lineage>
</organism>
<proteinExistence type="predicted"/>
<evidence type="ECO:0000313" key="2">
    <source>
        <dbReference type="EMBL" id="KDP27837.1"/>
    </source>
</evidence>
<keyword evidence="3" id="KW-1185">Reference proteome</keyword>
<dbReference type="PANTHER" id="PTHR33484">
    <property type="entry name" value="BNAC07G33360D PROTEIN"/>
    <property type="match status" value="1"/>
</dbReference>
<evidence type="ECO:0000256" key="1">
    <source>
        <dbReference type="SAM" id="MobiDB-lite"/>
    </source>
</evidence>
<name>A0A067JVC5_JATCU</name>